<dbReference type="EMBL" id="GBXM01014634">
    <property type="protein sequence ID" value="JAH93943.1"/>
    <property type="molecule type" value="Transcribed_RNA"/>
</dbReference>
<proteinExistence type="predicted"/>
<evidence type="ECO:0000256" key="1">
    <source>
        <dbReference type="SAM" id="MobiDB-lite"/>
    </source>
</evidence>
<feature type="compositionally biased region" description="Basic and acidic residues" evidence="1">
    <location>
        <begin position="9"/>
        <end position="18"/>
    </location>
</feature>
<sequence>MRVQRKRVMKDEVVDHRLPSSSSSSPSSLQFRADTVSVALDTDFVIGAAPLCQRNVHHIAGDFGLGLPLRCRDFKKLVTEKVPVLLSTGSLVMPSS</sequence>
<name>A0A0E9WWY5_ANGAN</name>
<dbReference type="AlphaFoldDB" id="A0A0E9WWY5"/>
<feature type="region of interest" description="Disordered" evidence="1">
    <location>
        <begin position="1"/>
        <end position="29"/>
    </location>
</feature>
<organism evidence="2">
    <name type="scientific">Anguilla anguilla</name>
    <name type="common">European freshwater eel</name>
    <name type="synonym">Muraena anguilla</name>
    <dbReference type="NCBI Taxonomy" id="7936"/>
    <lineage>
        <taxon>Eukaryota</taxon>
        <taxon>Metazoa</taxon>
        <taxon>Chordata</taxon>
        <taxon>Craniata</taxon>
        <taxon>Vertebrata</taxon>
        <taxon>Euteleostomi</taxon>
        <taxon>Actinopterygii</taxon>
        <taxon>Neopterygii</taxon>
        <taxon>Teleostei</taxon>
        <taxon>Anguilliformes</taxon>
        <taxon>Anguillidae</taxon>
        <taxon>Anguilla</taxon>
    </lineage>
</organism>
<reference evidence="2" key="1">
    <citation type="submission" date="2014-11" db="EMBL/GenBank/DDBJ databases">
        <authorList>
            <person name="Amaro Gonzalez C."/>
        </authorList>
    </citation>
    <scope>NUCLEOTIDE SEQUENCE</scope>
</reference>
<protein>
    <submittedName>
        <fullName evidence="2">Uncharacterized protein</fullName>
    </submittedName>
</protein>
<evidence type="ECO:0000313" key="2">
    <source>
        <dbReference type="EMBL" id="JAH93943.1"/>
    </source>
</evidence>
<feature type="compositionally biased region" description="Low complexity" evidence="1">
    <location>
        <begin position="19"/>
        <end position="28"/>
    </location>
</feature>
<accession>A0A0E9WWY5</accession>
<reference evidence="2" key="2">
    <citation type="journal article" date="2015" name="Fish Shellfish Immunol.">
        <title>Early steps in the European eel (Anguilla anguilla)-Vibrio vulnificus interaction in the gills: Role of the RtxA13 toxin.</title>
        <authorList>
            <person name="Callol A."/>
            <person name="Pajuelo D."/>
            <person name="Ebbesson L."/>
            <person name="Teles M."/>
            <person name="MacKenzie S."/>
            <person name="Amaro C."/>
        </authorList>
    </citation>
    <scope>NUCLEOTIDE SEQUENCE</scope>
</reference>